<evidence type="ECO:0000313" key="2">
    <source>
        <dbReference type="Proteomes" id="UP000011531"/>
    </source>
</evidence>
<organism evidence="1 2">
    <name type="scientific">Natronococcus jeotgali DSM 18795</name>
    <dbReference type="NCBI Taxonomy" id="1227498"/>
    <lineage>
        <taxon>Archaea</taxon>
        <taxon>Methanobacteriati</taxon>
        <taxon>Methanobacteriota</taxon>
        <taxon>Stenosarchaea group</taxon>
        <taxon>Halobacteria</taxon>
        <taxon>Halobacteriales</taxon>
        <taxon>Natrialbaceae</taxon>
        <taxon>Natronococcus</taxon>
    </lineage>
</organism>
<evidence type="ECO:0000313" key="1">
    <source>
        <dbReference type="EMBL" id="ELY61941.1"/>
    </source>
</evidence>
<protein>
    <submittedName>
        <fullName evidence="1">Uncharacterized protein</fullName>
    </submittedName>
</protein>
<sequence>MFFGKPMVRHMNTPSATRGTVIQLVMAIMVRCHHRDPFAPLETVLVEGMCQLTDTLVCVGVSVAVVATVVESGSDFFVSELFDCSRKCLR</sequence>
<reference evidence="1 2" key="1">
    <citation type="journal article" date="2014" name="PLoS Genet.">
        <title>Phylogenetically driven sequencing of extremely halophilic archaea reveals strategies for static and dynamic osmo-response.</title>
        <authorList>
            <person name="Becker E.A."/>
            <person name="Seitzer P.M."/>
            <person name="Tritt A."/>
            <person name="Larsen D."/>
            <person name="Krusor M."/>
            <person name="Yao A.I."/>
            <person name="Wu D."/>
            <person name="Madern D."/>
            <person name="Eisen J.A."/>
            <person name="Darling A.E."/>
            <person name="Facciotti M.T."/>
        </authorList>
    </citation>
    <scope>NUCLEOTIDE SEQUENCE [LARGE SCALE GENOMIC DNA]</scope>
    <source>
        <strain evidence="1 2">DSM 18795</strain>
    </source>
</reference>
<dbReference type="Proteomes" id="UP000011531">
    <property type="component" value="Unassembled WGS sequence"/>
</dbReference>
<dbReference type="AlphaFoldDB" id="L9XKK0"/>
<gene>
    <name evidence="1" type="ORF">C492_08895</name>
</gene>
<keyword evidence="2" id="KW-1185">Reference proteome</keyword>
<dbReference type="EMBL" id="AOIA01000079">
    <property type="protein sequence ID" value="ELY61941.1"/>
    <property type="molecule type" value="Genomic_DNA"/>
</dbReference>
<accession>L9XKK0</accession>
<name>L9XKK0_9EURY</name>
<comment type="caution">
    <text evidence="1">The sequence shown here is derived from an EMBL/GenBank/DDBJ whole genome shotgun (WGS) entry which is preliminary data.</text>
</comment>
<proteinExistence type="predicted"/>